<keyword evidence="2" id="KW-1185">Reference proteome</keyword>
<evidence type="ECO:0000313" key="1">
    <source>
        <dbReference type="EMBL" id="KAG9219388.1"/>
    </source>
</evidence>
<organism evidence="1 2">
    <name type="scientific">Pleurotus cornucopiae</name>
    <name type="common">Cornucopia mushroom</name>
    <dbReference type="NCBI Taxonomy" id="5321"/>
    <lineage>
        <taxon>Eukaryota</taxon>
        <taxon>Fungi</taxon>
        <taxon>Dikarya</taxon>
        <taxon>Basidiomycota</taxon>
        <taxon>Agaricomycotina</taxon>
        <taxon>Agaricomycetes</taxon>
        <taxon>Agaricomycetidae</taxon>
        <taxon>Agaricales</taxon>
        <taxon>Pleurotineae</taxon>
        <taxon>Pleurotaceae</taxon>
        <taxon>Pleurotus</taxon>
    </lineage>
</organism>
<dbReference type="EMBL" id="WQMT02000009">
    <property type="protein sequence ID" value="KAG9219388.1"/>
    <property type="molecule type" value="Genomic_DNA"/>
</dbReference>
<evidence type="ECO:0000313" key="2">
    <source>
        <dbReference type="Proteomes" id="UP000824881"/>
    </source>
</evidence>
<accession>A0ACB7IPD6</accession>
<dbReference type="Proteomes" id="UP000824881">
    <property type="component" value="Unassembled WGS sequence"/>
</dbReference>
<name>A0ACB7IPD6_PLECO</name>
<gene>
    <name evidence="1" type="ORF">CCMSSC00406_0010431</name>
</gene>
<reference evidence="1 2" key="1">
    <citation type="journal article" date="2021" name="Appl. Environ. Microbiol.">
        <title>Genetic linkage and physical mapping for an oyster mushroom Pleurotus cornucopiae and QTL analysis for the trait cap color.</title>
        <authorList>
            <person name="Zhang Y."/>
            <person name="Gao W."/>
            <person name="Sonnenberg A."/>
            <person name="Chen Q."/>
            <person name="Zhang J."/>
            <person name="Huang C."/>
        </authorList>
    </citation>
    <scope>NUCLEOTIDE SEQUENCE [LARGE SCALE GENOMIC DNA]</scope>
    <source>
        <strain evidence="1">CCMSSC00406</strain>
    </source>
</reference>
<sequence length="152" mass="16769">MSRAFDIEGYGYGWAVGIAEFESGSGESRGLEVHDEQPDNLLGARVDAVVKDVEDSSRVPLESVREEALLTVEAKPPPPRAPRVTLRVKVTGILIPPRRKHRATTSEAERERTPTEHKTTHHSFQDPAVPTASRTRSHPDADADPNREITTT</sequence>
<comment type="caution">
    <text evidence="1">The sequence shown here is derived from an EMBL/GenBank/DDBJ whole genome shotgun (WGS) entry which is preliminary data.</text>
</comment>
<protein>
    <submittedName>
        <fullName evidence="1">Uncharacterized protein</fullName>
    </submittedName>
</protein>
<proteinExistence type="predicted"/>